<feature type="region of interest" description="Disordered" evidence="5">
    <location>
        <begin position="1"/>
        <end position="21"/>
    </location>
</feature>
<sequence length="380" mass="42446">MEFADGRQPPQGAGNATSSMDEVKRMRGQLSLKLLRSLDEHVDTILFQTPFVSAYELSDAEQWVRAGMEGFLYLLQRTAEPRHSFILVNRKSERHLMEYITPEFQLAADRNFIFYKGMDLSTQTMQNIRGLWFYDEGECLKTFNSFLSVTINREPLSGFGRQERSDVVPAASNEAPPKQTAPSNTVYTPSAPHVRPALRPKAHLPQDGFSGPDGLPLKKKEGYMHPGVYAHQRVNAAAVYTHSVQSAAAAPPNPPDPPAPAPSPDTFARYPMPGAPAHMMPEDPQRFVNLLQPLVAAPNHPRPVFAHPSLGMGERRGPRCMPPPQHHLPHPAEGPFPYDDTYISVSFDMLCSAFCEAMRSEEFMSIVWRRLSEKAARNAN</sequence>
<evidence type="ECO:0000256" key="4">
    <source>
        <dbReference type="ARBA" id="ARBA00022664"/>
    </source>
</evidence>
<comment type="caution">
    <text evidence="6">The sequence shown here is derived from an EMBL/GenBank/DDBJ whole genome shotgun (WGS) entry which is preliminary data.</text>
</comment>
<evidence type="ECO:0000313" key="6">
    <source>
        <dbReference type="EMBL" id="GIX60614.1"/>
    </source>
</evidence>
<dbReference type="RefSeq" id="XP_067712685.1">
    <property type="nucleotide sequence ID" value="XM_067856584.1"/>
</dbReference>
<dbReference type="PANTHER" id="PTHR16290">
    <property type="entry name" value="TRANSCRIPTION FACTOR SMIF DECAPPING ENZYME DCP1"/>
    <property type="match status" value="1"/>
</dbReference>
<dbReference type="InterPro" id="IPR010334">
    <property type="entry name" value="Dcp1"/>
</dbReference>
<dbReference type="GO" id="GO:0000932">
    <property type="term" value="C:P-body"/>
    <property type="evidence" value="ECO:0007669"/>
    <property type="project" value="TreeGrafter"/>
</dbReference>
<dbReference type="PANTHER" id="PTHR16290:SF0">
    <property type="entry name" value="DECAPPING PROTEIN 1, ISOFORM A"/>
    <property type="match status" value="1"/>
</dbReference>
<dbReference type="GeneID" id="94192097"/>
<dbReference type="EMBL" id="BPLF01000001">
    <property type="protein sequence ID" value="GIX60614.1"/>
    <property type="molecule type" value="Genomic_DNA"/>
</dbReference>
<keyword evidence="4" id="KW-0507">mRNA processing</keyword>
<dbReference type="Pfam" id="PF06058">
    <property type="entry name" value="DCP1"/>
    <property type="match status" value="1"/>
</dbReference>
<gene>
    <name evidence="6" type="ORF">BcabD6B2_00490</name>
</gene>
<evidence type="ECO:0000256" key="1">
    <source>
        <dbReference type="ARBA" id="ARBA00004496"/>
    </source>
</evidence>
<dbReference type="GO" id="GO:0003729">
    <property type="term" value="F:mRNA binding"/>
    <property type="evidence" value="ECO:0007669"/>
    <property type="project" value="TreeGrafter"/>
</dbReference>
<dbReference type="Proteomes" id="UP001497744">
    <property type="component" value="Unassembled WGS sequence"/>
</dbReference>
<reference evidence="6 7" key="1">
    <citation type="submission" date="2021-06" db="EMBL/GenBank/DDBJ databases">
        <title>Genome sequence of Babesia caballi.</title>
        <authorList>
            <person name="Yamagishi J."/>
            <person name="Kidaka T."/>
            <person name="Ochi A."/>
        </authorList>
    </citation>
    <scope>NUCLEOTIDE SEQUENCE [LARGE SCALE GENOMIC DNA]</scope>
    <source>
        <strain evidence="6">USDA-D6B2</strain>
    </source>
</reference>
<evidence type="ECO:0000256" key="2">
    <source>
        <dbReference type="ARBA" id="ARBA00008778"/>
    </source>
</evidence>
<dbReference type="GO" id="GO:0000290">
    <property type="term" value="P:deadenylation-dependent decapping of nuclear-transcribed mRNA"/>
    <property type="evidence" value="ECO:0007669"/>
    <property type="project" value="InterPro"/>
</dbReference>
<protein>
    <submittedName>
        <fullName evidence="6">mRNA-decapping enzyme subunit 1, putative</fullName>
    </submittedName>
</protein>
<organism evidence="6 7">
    <name type="scientific">Babesia caballi</name>
    <dbReference type="NCBI Taxonomy" id="5871"/>
    <lineage>
        <taxon>Eukaryota</taxon>
        <taxon>Sar</taxon>
        <taxon>Alveolata</taxon>
        <taxon>Apicomplexa</taxon>
        <taxon>Aconoidasida</taxon>
        <taxon>Piroplasmida</taxon>
        <taxon>Babesiidae</taxon>
        <taxon>Babesia</taxon>
    </lineage>
</organism>
<evidence type="ECO:0000256" key="5">
    <source>
        <dbReference type="SAM" id="MobiDB-lite"/>
    </source>
</evidence>
<evidence type="ECO:0000313" key="7">
    <source>
        <dbReference type="Proteomes" id="UP001497744"/>
    </source>
</evidence>
<name>A0AAV4LP07_BABCB</name>
<dbReference type="GO" id="GO:0006397">
    <property type="term" value="P:mRNA processing"/>
    <property type="evidence" value="ECO:0007669"/>
    <property type="project" value="UniProtKB-KW"/>
</dbReference>
<keyword evidence="7" id="KW-1185">Reference proteome</keyword>
<feature type="compositionally biased region" description="Pro residues" evidence="5">
    <location>
        <begin position="251"/>
        <end position="263"/>
    </location>
</feature>
<dbReference type="GO" id="GO:0008047">
    <property type="term" value="F:enzyme activator activity"/>
    <property type="evidence" value="ECO:0007669"/>
    <property type="project" value="InterPro"/>
</dbReference>
<feature type="region of interest" description="Disordered" evidence="5">
    <location>
        <begin position="160"/>
        <end position="187"/>
    </location>
</feature>
<keyword evidence="3" id="KW-0963">Cytoplasm</keyword>
<proteinExistence type="inferred from homology"/>
<dbReference type="AlphaFoldDB" id="A0AAV4LP07"/>
<dbReference type="CDD" id="cd09804">
    <property type="entry name" value="Dcp1"/>
    <property type="match status" value="1"/>
</dbReference>
<dbReference type="InterPro" id="IPR011993">
    <property type="entry name" value="PH-like_dom_sf"/>
</dbReference>
<accession>A0AAV4LP07</accession>
<dbReference type="GO" id="GO:0031087">
    <property type="term" value="P:deadenylation-independent decapping of nuclear-transcribed mRNA"/>
    <property type="evidence" value="ECO:0007669"/>
    <property type="project" value="TreeGrafter"/>
</dbReference>
<evidence type="ECO:0000256" key="3">
    <source>
        <dbReference type="ARBA" id="ARBA00022490"/>
    </source>
</evidence>
<comment type="similarity">
    <text evidence="2">Belongs to the DCP1 family.</text>
</comment>
<comment type="subcellular location">
    <subcellularLocation>
        <location evidence="1">Cytoplasm</location>
    </subcellularLocation>
</comment>
<dbReference type="SUPFAM" id="SSF50729">
    <property type="entry name" value="PH domain-like"/>
    <property type="match status" value="1"/>
</dbReference>
<feature type="region of interest" description="Disordered" evidence="5">
    <location>
        <begin position="245"/>
        <end position="265"/>
    </location>
</feature>
<dbReference type="Gene3D" id="2.30.29.30">
    <property type="entry name" value="Pleckstrin-homology domain (PH domain)/Phosphotyrosine-binding domain (PTB)"/>
    <property type="match status" value="1"/>
</dbReference>